<evidence type="ECO:0000313" key="3">
    <source>
        <dbReference type="Proteomes" id="UP001500320"/>
    </source>
</evidence>
<keyword evidence="3" id="KW-1185">Reference proteome</keyword>
<dbReference type="RefSeq" id="WP_344857228.1">
    <property type="nucleotide sequence ID" value="NZ_BAAAUT010000009.1"/>
</dbReference>
<dbReference type="SUPFAM" id="SSF51430">
    <property type="entry name" value="NAD(P)-linked oxidoreductase"/>
    <property type="match status" value="1"/>
</dbReference>
<proteinExistence type="predicted"/>
<keyword evidence="1" id="KW-0812">Transmembrane</keyword>
<dbReference type="InterPro" id="IPR036812">
    <property type="entry name" value="NAD(P)_OxRdtase_dom_sf"/>
</dbReference>
<evidence type="ECO:0000313" key="2">
    <source>
        <dbReference type="EMBL" id="GAA3125276.1"/>
    </source>
</evidence>
<keyword evidence="1" id="KW-1133">Transmembrane helix</keyword>
<organism evidence="2 3">
    <name type="scientific">Planomonospora alba</name>
    <dbReference type="NCBI Taxonomy" id="161354"/>
    <lineage>
        <taxon>Bacteria</taxon>
        <taxon>Bacillati</taxon>
        <taxon>Actinomycetota</taxon>
        <taxon>Actinomycetes</taxon>
        <taxon>Streptosporangiales</taxon>
        <taxon>Streptosporangiaceae</taxon>
        <taxon>Planomonospora</taxon>
    </lineage>
</organism>
<keyword evidence="1" id="KW-0472">Membrane</keyword>
<sequence length="118" mass="12570">MINKPPGWSYPVVFSAAAAVILNVGQLSVLVRNRDVLVRDPGRLAAARLLLRQPGVSSVGAGTTRPEQVTENAAASGRTIDEAALKRVDEVLGDLVDRGPGKTAQMMAVKPDWMRTAH</sequence>
<accession>A0ABP6MT81</accession>
<protein>
    <submittedName>
        <fullName evidence="2">Uncharacterized protein</fullName>
    </submittedName>
</protein>
<name>A0ABP6MT81_9ACTN</name>
<comment type="caution">
    <text evidence="2">The sequence shown here is derived from an EMBL/GenBank/DDBJ whole genome shotgun (WGS) entry which is preliminary data.</text>
</comment>
<dbReference type="Gene3D" id="3.20.20.100">
    <property type="entry name" value="NADP-dependent oxidoreductase domain"/>
    <property type="match status" value="1"/>
</dbReference>
<dbReference type="Proteomes" id="UP001500320">
    <property type="component" value="Unassembled WGS sequence"/>
</dbReference>
<evidence type="ECO:0000256" key="1">
    <source>
        <dbReference type="SAM" id="Phobius"/>
    </source>
</evidence>
<reference evidence="3" key="1">
    <citation type="journal article" date="2019" name="Int. J. Syst. Evol. Microbiol.">
        <title>The Global Catalogue of Microorganisms (GCM) 10K type strain sequencing project: providing services to taxonomists for standard genome sequencing and annotation.</title>
        <authorList>
            <consortium name="The Broad Institute Genomics Platform"/>
            <consortium name="The Broad Institute Genome Sequencing Center for Infectious Disease"/>
            <person name="Wu L."/>
            <person name="Ma J."/>
        </authorList>
    </citation>
    <scope>NUCLEOTIDE SEQUENCE [LARGE SCALE GENOMIC DNA]</scope>
    <source>
        <strain evidence="3">JCM 9373</strain>
    </source>
</reference>
<gene>
    <name evidence="2" type="ORF">GCM10010466_15190</name>
</gene>
<dbReference type="EMBL" id="BAAAUT010000009">
    <property type="protein sequence ID" value="GAA3125276.1"/>
    <property type="molecule type" value="Genomic_DNA"/>
</dbReference>
<feature type="transmembrane region" description="Helical" evidence="1">
    <location>
        <begin position="12"/>
        <end position="31"/>
    </location>
</feature>